<evidence type="ECO:0000259" key="1">
    <source>
        <dbReference type="Pfam" id="PF17994"/>
    </source>
</evidence>
<dbReference type="Pfam" id="PF13641">
    <property type="entry name" value="Glyco_tranf_2_3"/>
    <property type="match status" value="1"/>
</dbReference>
<name>A0ABV6IXA1_9PROT</name>
<dbReference type="InterPro" id="IPR029044">
    <property type="entry name" value="Nucleotide-diphossugar_trans"/>
</dbReference>
<feature type="domain" description="Galactofuranosyltransferase GlfT2 N-terminal" evidence="1">
    <location>
        <begin position="53"/>
        <end position="157"/>
    </location>
</feature>
<dbReference type="EMBL" id="JBHLVZ010000060">
    <property type="protein sequence ID" value="MFC0387340.1"/>
    <property type="molecule type" value="Genomic_DNA"/>
</dbReference>
<dbReference type="Gene3D" id="3.90.550.60">
    <property type="match status" value="1"/>
</dbReference>
<dbReference type="Pfam" id="PF17994">
    <property type="entry name" value="Glft2_N"/>
    <property type="match status" value="1"/>
</dbReference>
<proteinExistence type="predicted"/>
<dbReference type="Pfam" id="PF19320">
    <property type="entry name" value="GlfT2_domain3"/>
    <property type="match status" value="1"/>
</dbReference>
<organism evidence="3 4">
    <name type="scientific">Muricoccus vinaceus</name>
    <dbReference type="NCBI Taxonomy" id="424704"/>
    <lineage>
        <taxon>Bacteria</taxon>
        <taxon>Pseudomonadati</taxon>
        <taxon>Pseudomonadota</taxon>
        <taxon>Alphaproteobacteria</taxon>
        <taxon>Acetobacterales</taxon>
        <taxon>Roseomonadaceae</taxon>
        <taxon>Muricoccus</taxon>
    </lineage>
</organism>
<dbReference type="InterPro" id="IPR045699">
    <property type="entry name" value="GlfT2_C"/>
</dbReference>
<dbReference type="GO" id="GO:0016757">
    <property type="term" value="F:glycosyltransferase activity"/>
    <property type="evidence" value="ECO:0007669"/>
    <property type="project" value="UniProtKB-KW"/>
</dbReference>
<reference evidence="3 4" key="1">
    <citation type="submission" date="2024-09" db="EMBL/GenBank/DDBJ databases">
        <authorList>
            <person name="Sun Q."/>
            <person name="Mori K."/>
        </authorList>
    </citation>
    <scope>NUCLEOTIDE SEQUENCE [LARGE SCALE GENOMIC DNA]</scope>
    <source>
        <strain evidence="3 4">CCM 7468</strain>
    </source>
</reference>
<evidence type="ECO:0000259" key="2">
    <source>
        <dbReference type="Pfam" id="PF19320"/>
    </source>
</evidence>
<dbReference type="Proteomes" id="UP001589789">
    <property type="component" value="Unassembled WGS sequence"/>
</dbReference>
<keyword evidence="3" id="KW-0808">Transferase</keyword>
<comment type="caution">
    <text evidence="3">The sequence shown here is derived from an EMBL/GenBank/DDBJ whole genome shotgun (WGS) entry which is preliminary data.</text>
</comment>
<dbReference type="SUPFAM" id="SSF53448">
    <property type="entry name" value="Nucleotide-diphospho-sugar transferases"/>
    <property type="match status" value="1"/>
</dbReference>
<evidence type="ECO:0000313" key="4">
    <source>
        <dbReference type="Proteomes" id="UP001589789"/>
    </source>
</evidence>
<gene>
    <name evidence="3" type="ORF">ACFFIC_17575</name>
</gene>
<feature type="domain" description="Galactofuranosyltransferase-2 C-terminal" evidence="2">
    <location>
        <begin position="427"/>
        <end position="607"/>
    </location>
</feature>
<dbReference type="InterPro" id="IPR040492">
    <property type="entry name" value="GlfT2_N"/>
</dbReference>
<sequence>MRKAEAPLDAVGEVTLQRVVVDRPVTLRPLYWTLQPLSPAAPPLDGPEPGPLLRVPAGAVLGFNTYFNAFFEGNWREHAALGPIFLRLDVVGACTLRVTRRTPMGDTLVLEQRLRGDAPARVAIPGRAINFREHGLLAFSLSTHGGPAEFRGGAWVTEAAARPVGLAAVFCTFNREADIAAVLAAITAEGPVLSRMARIHVVNQGRPGLAEHPAIAPILARHPGKLRIIDQANFGGAGGFGRGILAAIDDPAATHAVLLDDDIRIEPDSLLRMAAFFALATGETPLGGHMLDMVQPMNVYEAGAVIRDQNWSFHPQHHGLDVSDPDNLPGLVASRAIHFNGWWCLGFPLSLVERLGMPLPVFIRGDDVEFGLRLYNAGLPAVAMPGLGVWHEPFYLKLGGWQLYYETRNMLVAAALHLGTGPRGMASRMARALLIHLLTFRYYQAALILRAVADFLRGPGILDRAPAALHASLSPIRDRFPAQSIPRAVVLAEHRPLDPPRSRLAWLGRLARGLAGNALRRTAAGAPPRRLDVAALGWTRLGRMDCIVLETWWDRDLPVLRRSREDFRALVGEAIPLLRRLLREGQAVSALWREAFPRHRSTRFWRDYLGMPPAEPSAAERAAFEARHGAATLHAAAE</sequence>
<evidence type="ECO:0000313" key="3">
    <source>
        <dbReference type="EMBL" id="MFC0387340.1"/>
    </source>
</evidence>
<protein>
    <submittedName>
        <fullName evidence="3">Glycosyltransferase</fullName>
        <ecNumber evidence="3">2.4.-.-</ecNumber>
    </submittedName>
</protein>
<keyword evidence="3" id="KW-0328">Glycosyltransferase</keyword>
<accession>A0ABV6IXA1</accession>
<dbReference type="RefSeq" id="WP_377052685.1">
    <property type="nucleotide sequence ID" value="NZ_JBHLVZ010000060.1"/>
</dbReference>
<keyword evidence="4" id="KW-1185">Reference proteome</keyword>
<dbReference type="EC" id="2.4.-.-" evidence="3"/>